<reference evidence="2 3" key="1">
    <citation type="submission" date="2019-01" db="EMBL/GenBank/DDBJ databases">
        <authorList>
            <person name="Chen W.-M."/>
        </authorList>
    </citation>
    <scope>NUCLEOTIDE SEQUENCE [LARGE SCALE GENOMIC DNA]</scope>
    <source>
        <strain evidence="2 3">HPM-16</strain>
    </source>
</reference>
<dbReference type="AlphaFoldDB" id="A0A437Q677"/>
<organism evidence="2 3">
    <name type="scientific">Neptunomonas marina</name>
    <dbReference type="NCBI Taxonomy" id="1815562"/>
    <lineage>
        <taxon>Bacteria</taxon>
        <taxon>Pseudomonadati</taxon>
        <taxon>Pseudomonadota</taxon>
        <taxon>Gammaproteobacteria</taxon>
        <taxon>Oceanospirillales</taxon>
        <taxon>Oceanospirillaceae</taxon>
        <taxon>Neptunomonas</taxon>
    </lineage>
</organism>
<proteinExistence type="predicted"/>
<dbReference type="SUPFAM" id="SSF50800">
    <property type="entry name" value="PK beta-barrel domain-like"/>
    <property type="match status" value="1"/>
</dbReference>
<dbReference type="InterPro" id="IPR011037">
    <property type="entry name" value="Pyrv_Knase-like_insert_dom_sf"/>
</dbReference>
<name>A0A437Q677_9GAMM</name>
<dbReference type="InterPro" id="IPR005303">
    <property type="entry name" value="MOCOS_middle"/>
</dbReference>
<dbReference type="GO" id="GO:0030170">
    <property type="term" value="F:pyridoxal phosphate binding"/>
    <property type="evidence" value="ECO:0007669"/>
    <property type="project" value="InterPro"/>
</dbReference>
<dbReference type="InterPro" id="IPR005302">
    <property type="entry name" value="MoCF_Sase_C"/>
</dbReference>
<dbReference type="PANTHER" id="PTHR14237:SF19">
    <property type="entry name" value="MITOCHONDRIAL AMIDOXIME REDUCING COMPONENT 1"/>
    <property type="match status" value="1"/>
</dbReference>
<feature type="domain" description="MOSC" evidence="1">
    <location>
        <begin position="120"/>
        <end position="265"/>
    </location>
</feature>
<dbReference type="Proteomes" id="UP000282818">
    <property type="component" value="Unassembled WGS sequence"/>
</dbReference>
<sequence>MASINLSSIHQYPIKSCAPVSMTRAVIDELGVTGDRRYLVVDATGRFITARKHPKLIQLQATLFDGGIALAAEGAATLFLNQRDFPDHYRPVTVWKQTIEAQSCGAIADNWISTFLGIECQLVFFGPRSLRPIRKQPERQVSFADGYPLLLTSTASLEWLQERCAEPFVMEQFRPNIVVTGNEPFSEDSWQMIRIGEVTFQVFSPCERCKLTTLPPRSTTFNPKQEPLRTMLTYRRAHEGGALFGQNVIAQNSGVIEVGMPVEVLEAAPVDIVRAVDN</sequence>
<evidence type="ECO:0000313" key="2">
    <source>
        <dbReference type="EMBL" id="RVU30011.1"/>
    </source>
</evidence>
<gene>
    <name evidence="2" type="ORF">EOE65_13200</name>
</gene>
<dbReference type="Pfam" id="PF03476">
    <property type="entry name" value="MOSC_N"/>
    <property type="match status" value="1"/>
</dbReference>
<dbReference type="SUPFAM" id="SSF141673">
    <property type="entry name" value="MOSC N-terminal domain-like"/>
    <property type="match status" value="1"/>
</dbReference>
<evidence type="ECO:0000313" key="3">
    <source>
        <dbReference type="Proteomes" id="UP000282818"/>
    </source>
</evidence>
<dbReference type="GO" id="GO:0003824">
    <property type="term" value="F:catalytic activity"/>
    <property type="evidence" value="ECO:0007669"/>
    <property type="project" value="InterPro"/>
</dbReference>
<dbReference type="EMBL" id="SACQ01000006">
    <property type="protein sequence ID" value="RVU30011.1"/>
    <property type="molecule type" value="Genomic_DNA"/>
</dbReference>
<dbReference type="RefSeq" id="WP_127694796.1">
    <property type="nucleotide sequence ID" value="NZ_SACQ01000006.1"/>
</dbReference>
<accession>A0A437Q677</accession>
<evidence type="ECO:0000259" key="1">
    <source>
        <dbReference type="PROSITE" id="PS51340"/>
    </source>
</evidence>
<dbReference type="PROSITE" id="PS51340">
    <property type="entry name" value="MOSC"/>
    <property type="match status" value="1"/>
</dbReference>
<dbReference type="PANTHER" id="PTHR14237">
    <property type="entry name" value="MOLYBDOPTERIN COFACTOR SULFURASE MOSC"/>
    <property type="match status" value="1"/>
</dbReference>
<dbReference type="Pfam" id="PF03473">
    <property type="entry name" value="MOSC"/>
    <property type="match status" value="1"/>
</dbReference>
<keyword evidence="3" id="KW-1185">Reference proteome</keyword>
<dbReference type="GO" id="GO:0030151">
    <property type="term" value="F:molybdenum ion binding"/>
    <property type="evidence" value="ECO:0007669"/>
    <property type="project" value="InterPro"/>
</dbReference>
<protein>
    <submittedName>
        <fullName evidence="2">MOSC domain-containing protein</fullName>
    </submittedName>
</protein>
<comment type="caution">
    <text evidence="2">The sequence shown here is derived from an EMBL/GenBank/DDBJ whole genome shotgun (WGS) entry which is preliminary data.</text>
</comment>